<dbReference type="InterPro" id="IPR051677">
    <property type="entry name" value="AfsR-DnrI-RedD_regulator"/>
</dbReference>
<dbReference type="InterPro" id="IPR001867">
    <property type="entry name" value="OmpR/PhoB-type_DNA-bd"/>
</dbReference>
<keyword evidence="2" id="KW-0805">Transcription regulation</keyword>
<gene>
    <name evidence="7" type="ORF">BJP25_15245</name>
</gene>
<dbReference type="Gene3D" id="1.25.40.10">
    <property type="entry name" value="Tetratricopeptide repeat domain"/>
    <property type="match status" value="2"/>
</dbReference>
<feature type="domain" description="OmpR/PhoB-type" evidence="6">
    <location>
        <begin position="1"/>
        <end position="100"/>
    </location>
</feature>
<organism evidence="7 8">
    <name type="scientific">Actinokineospora bangkokensis</name>
    <dbReference type="NCBI Taxonomy" id="1193682"/>
    <lineage>
        <taxon>Bacteria</taxon>
        <taxon>Bacillati</taxon>
        <taxon>Actinomycetota</taxon>
        <taxon>Actinomycetes</taxon>
        <taxon>Pseudonocardiales</taxon>
        <taxon>Pseudonocardiaceae</taxon>
        <taxon>Actinokineospora</taxon>
    </lineage>
</organism>
<dbReference type="Gene3D" id="3.40.50.300">
    <property type="entry name" value="P-loop containing nucleotide triphosphate hydrolases"/>
    <property type="match status" value="1"/>
</dbReference>
<protein>
    <recommendedName>
        <fullName evidence="6">OmpR/PhoB-type domain-containing protein</fullName>
    </recommendedName>
</protein>
<keyword evidence="8" id="KW-1185">Reference proteome</keyword>
<evidence type="ECO:0000256" key="4">
    <source>
        <dbReference type="ARBA" id="ARBA00023163"/>
    </source>
</evidence>
<dbReference type="PANTHER" id="PTHR35807:SF1">
    <property type="entry name" value="TRANSCRIPTIONAL REGULATOR REDD"/>
    <property type="match status" value="1"/>
</dbReference>
<evidence type="ECO:0000313" key="7">
    <source>
        <dbReference type="EMBL" id="OLR93629.1"/>
    </source>
</evidence>
<reference evidence="7 8" key="1">
    <citation type="submission" date="2016-10" db="EMBL/GenBank/DDBJ databases">
        <title>The Draft Genome Sequence of Actinokineospora bangkokensis 44EHWT reveals the biosynthetic pathway of antifungal compounds Thailandins with unusual extender unit butylmalonyl-CoA.</title>
        <authorList>
            <person name="Greule A."/>
            <person name="Intra B."/>
            <person name="Flemming S."/>
            <person name="Rommel M.G."/>
            <person name="Panbangred W."/>
            <person name="Bechthold A."/>
        </authorList>
    </citation>
    <scope>NUCLEOTIDE SEQUENCE [LARGE SCALE GENOMIC DNA]</scope>
    <source>
        <strain evidence="7 8">44EHW</strain>
    </source>
</reference>
<dbReference type="PROSITE" id="PS51755">
    <property type="entry name" value="OMPR_PHOB"/>
    <property type="match status" value="1"/>
</dbReference>
<dbReference type="GO" id="GO:0006355">
    <property type="term" value="P:regulation of DNA-templated transcription"/>
    <property type="evidence" value="ECO:0007669"/>
    <property type="project" value="InterPro"/>
</dbReference>
<accession>A0A1Q9LNQ2</accession>
<dbReference type="OrthoDB" id="134712at2"/>
<dbReference type="GO" id="GO:0003677">
    <property type="term" value="F:DNA binding"/>
    <property type="evidence" value="ECO:0007669"/>
    <property type="project" value="UniProtKB-UniRule"/>
</dbReference>
<dbReference type="SUPFAM" id="SSF52540">
    <property type="entry name" value="P-loop containing nucleoside triphosphate hydrolases"/>
    <property type="match status" value="1"/>
</dbReference>
<feature type="DNA-binding region" description="OmpR/PhoB-type" evidence="5">
    <location>
        <begin position="1"/>
        <end position="100"/>
    </location>
</feature>
<dbReference type="PANTHER" id="PTHR35807">
    <property type="entry name" value="TRANSCRIPTIONAL REGULATOR REDD-RELATED"/>
    <property type="match status" value="1"/>
</dbReference>
<dbReference type="SMART" id="SM00862">
    <property type="entry name" value="Trans_reg_C"/>
    <property type="match status" value="1"/>
</dbReference>
<evidence type="ECO:0000256" key="3">
    <source>
        <dbReference type="ARBA" id="ARBA00023125"/>
    </source>
</evidence>
<dbReference type="GO" id="GO:0000160">
    <property type="term" value="P:phosphorelay signal transduction system"/>
    <property type="evidence" value="ECO:0007669"/>
    <property type="project" value="InterPro"/>
</dbReference>
<dbReference type="InterPro" id="IPR016032">
    <property type="entry name" value="Sig_transdc_resp-reg_C-effctor"/>
</dbReference>
<evidence type="ECO:0000259" key="6">
    <source>
        <dbReference type="PROSITE" id="PS51755"/>
    </source>
</evidence>
<dbReference type="Pfam" id="PF00486">
    <property type="entry name" value="Trans_reg_C"/>
    <property type="match status" value="1"/>
</dbReference>
<dbReference type="SMART" id="SM00028">
    <property type="entry name" value="TPR"/>
    <property type="match status" value="5"/>
</dbReference>
<dbReference type="PRINTS" id="PR00364">
    <property type="entry name" value="DISEASERSIST"/>
</dbReference>
<dbReference type="SUPFAM" id="SSF46894">
    <property type="entry name" value="C-terminal effector domain of the bipartite response regulators"/>
    <property type="match status" value="1"/>
</dbReference>
<dbReference type="InterPro" id="IPR011990">
    <property type="entry name" value="TPR-like_helical_dom_sf"/>
</dbReference>
<keyword evidence="3 5" id="KW-0238">DNA-binding</keyword>
<dbReference type="AlphaFoldDB" id="A0A1Q9LNQ2"/>
<dbReference type="SUPFAM" id="SSF48452">
    <property type="entry name" value="TPR-like"/>
    <property type="match status" value="3"/>
</dbReference>
<evidence type="ECO:0000313" key="8">
    <source>
        <dbReference type="Proteomes" id="UP000186040"/>
    </source>
</evidence>
<keyword evidence="4" id="KW-0804">Transcription</keyword>
<dbReference type="InterPro" id="IPR027417">
    <property type="entry name" value="P-loop_NTPase"/>
</dbReference>
<name>A0A1Q9LNQ2_9PSEU</name>
<dbReference type="EMBL" id="MKQR01000009">
    <property type="protein sequence ID" value="OLR93629.1"/>
    <property type="molecule type" value="Genomic_DNA"/>
</dbReference>
<dbReference type="Pfam" id="PF03704">
    <property type="entry name" value="BTAD"/>
    <property type="match status" value="1"/>
</dbReference>
<dbReference type="Proteomes" id="UP000186040">
    <property type="component" value="Unassembled WGS sequence"/>
</dbReference>
<dbReference type="InterPro" id="IPR019734">
    <property type="entry name" value="TPR_rpt"/>
</dbReference>
<dbReference type="InterPro" id="IPR036388">
    <property type="entry name" value="WH-like_DNA-bd_sf"/>
</dbReference>
<comment type="caution">
    <text evidence="7">The sequence shown here is derived from an EMBL/GenBank/DDBJ whole genome shotgun (WGS) entry which is preliminary data.</text>
</comment>
<dbReference type="SMART" id="SM01043">
    <property type="entry name" value="BTAD"/>
    <property type="match status" value="1"/>
</dbReference>
<dbReference type="RefSeq" id="WP_075974525.1">
    <property type="nucleotide sequence ID" value="NZ_MKQR01000009.1"/>
</dbReference>
<dbReference type="Pfam" id="PF13424">
    <property type="entry name" value="TPR_12"/>
    <property type="match status" value="1"/>
</dbReference>
<dbReference type="Gene3D" id="1.10.10.10">
    <property type="entry name" value="Winged helix-like DNA-binding domain superfamily/Winged helix DNA-binding domain"/>
    <property type="match status" value="1"/>
</dbReference>
<comment type="similarity">
    <text evidence="1">Belongs to the AfsR/DnrI/RedD regulatory family.</text>
</comment>
<proteinExistence type="inferred from homology"/>
<evidence type="ECO:0000256" key="1">
    <source>
        <dbReference type="ARBA" id="ARBA00005820"/>
    </source>
</evidence>
<sequence length="922" mass="96488">MRVQVLGAVRVWRDDHEVDEVDVGTPGRRALLTLLALAGGRPVGLQALIGALWDDHPPRSAVNVVHTHVKHLRRVLEPARGARDPARVLVTSGGGYALRLPDDALDLARFRALVREGAAFRGAGQHREAVTRLAAALRLWCGPPGGGVLSAHPAVTAAVGEWQAAVLALGEAALAADDAPAAVPLLAAAAADAPLDEAVHALLIRAHHAAGDRSAAAAAYQRVRVRLAEELGLDPGDQLRAAHAAVLGGPPPAPPRSTSVVPAQLPAGCPAFVGRDAALRALDAAVDEPTGGTAVVTLDGTAGVGKTALALRWAHRVADRFPDGQLFVDLRGFGPGSPLDPGDVLAGFIEALGLPASSAPVGTTARTGLFRSLLAGKRVLVVLDNARDDEQVRPLLPGAPGCAVVVTSRVRLPGLLVDGARAVGVALLDPAAGRALLAGRLGAARLAAEPDAADRVVAACAGLPLALAVAAARAADTPLADVVADLDEAGRLEALATDEPRSDIRAAFTASHRAVAPGAALLFDLLGLHPSPEVPQASAVALAGTGAAAGRRALRALVAARLLDDRCRGRFRLHDLLHDFSRERARDLPAAVADPALDRLLDHLLHSTRAAVRTLSPHTDDRPVPGPVPGADPVGFADRAAATAWLAAEQETLVASVELATSTGRDRTACEVAAAQRFWLDRRGSWDRMRAVGEAALAAAERVDDPWLRARCHRELMTAAMRLRDWPSGEHHLARARQLFQAADDPVGYAQVLVNGAQLRRKQGRVGEALDDARAGLDLLVRAGHRGQALALSLFGSLQFEAGEHAEALAAHERALALQRDLGYRFGEADTLLAMGIVRLSMGDHRGARRCHLRAAELFREVGDRFCEADSLLRLGDTARAEGDLAAARRLWSTSLHLLTELRNPLADTAHARLASLAGAHP</sequence>
<dbReference type="STRING" id="1193682.BJP25_15245"/>
<dbReference type="InterPro" id="IPR005158">
    <property type="entry name" value="BTAD"/>
</dbReference>
<evidence type="ECO:0000256" key="5">
    <source>
        <dbReference type="PROSITE-ProRule" id="PRU01091"/>
    </source>
</evidence>
<dbReference type="GO" id="GO:0043531">
    <property type="term" value="F:ADP binding"/>
    <property type="evidence" value="ECO:0007669"/>
    <property type="project" value="InterPro"/>
</dbReference>
<evidence type="ECO:0000256" key="2">
    <source>
        <dbReference type="ARBA" id="ARBA00023015"/>
    </source>
</evidence>